<protein>
    <recommendedName>
        <fullName evidence="4">Carboxypeptidase regulatory-like domain-containing protein</fullName>
    </recommendedName>
</protein>
<organism evidence="2 3">
    <name type="scientific">Candidatus Woykebacteria bacterium RBG_13_40_7b</name>
    <dbReference type="NCBI Taxonomy" id="1802594"/>
    <lineage>
        <taxon>Bacteria</taxon>
        <taxon>Candidatus Woykeibacteriota</taxon>
    </lineage>
</organism>
<dbReference type="Gene3D" id="2.60.40.1120">
    <property type="entry name" value="Carboxypeptidase-like, regulatory domain"/>
    <property type="match status" value="2"/>
</dbReference>
<keyword evidence="1" id="KW-1133">Transmembrane helix</keyword>
<dbReference type="Pfam" id="PF13620">
    <property type="entry name" value="CarboxypepD_reg"/>
    <property type="match status" value="1"/>
</dbReference>
<evidence type="ECO:0000256" key="1">
    <source>
        <dbReference type="SAM" id="Phobius"/>
    </source>
</evidence>
<name>A0A1G1WAE4_9BACT</name>
<evidence type="ECO:0000313" key="2">
    <source>
        <dbReference type="EMBL" id="OGY24635.1"/>
    </source>
</evidence>
<dbReference type="EMBL" id="MHCQ01000018">
    <property type="protein sequence ID" value="OGY24635.1"/>
    <property type="molecule type" value="Genomic_DNA"/>
</dbReference>
<comment type="caution">
    <text evidence="2">The sequence shown here is derived from an EMBL/GenBank/DDBJ whole genome shotgun (WGS) entry which is preliminary data.</text>
</comment>
<proteinExistence type="predicted"/>
<feature type="transmembrane region" description="Helical" evidence="1">
    <location>
        <begin position="225"/>
        <end position="242"/>
    </location>
</feature>
<gene>
    <name evidence="2" type="ORF">A2Y57_00740</name>
</gene>
<evidence type="ECO:0000313" key="3">
    <source>
        <dbReference type="Proteomes" id="UP000177103"/>
    </source>
</evidence>
<keyword evidence="1" id="KW-0812">Transmembrane</keyword>
<evidence type="ECO:0008006" key="4">
    <source>
        <dbReference type="Google" id="ProtNLM"/>
    </source>
</evidence>
<sequence>MHEFNGRDFTLNTVGGQTLTVTDNRVSGTAEIKVLGGVVFQKAQDFFDKNASKVNTAVITTTTALLLTPALINIAIGLGNMIPQLLYWLTQLLQLLGIRKRRRPWGIVFNSQSGQPIRLAVVRIYDKEYNRMLEQAVTDSAGRFGFLARPGTFYIIVSKGGFVFPSAYKASGFYENIYTGGNIEIQSKEAEAITLNIPLDPQTKMSVAFSLLVTLIKINRFLQKIRIPLLIIGTVFAIIMIITSYHIVFVLSLLLYLLLFILEYLKTKKARPYGVVSDVYGHPLEIAIVRIYEKKSGKLVETDVTDSEGRYKFLVEPGIYYLTAAKPGYLDFKSHIMYLEKEQTLVATSIKLKKVEGK</sequence>
<dbReference type="Proteomes" id="UP000177103">
    <property type="component" value="Unassembled WGS sequence"/>
</dbReference>
<reference evidence="2 3" key="1">
    <citation type="journal article" date="2016" name="Nat. Commun.">
        <title>Thousands of microbial genomes shed light on interconnected biogeochemical processes in an aquifer system.</title>
        <authorList>
            <person name="Anantharaman K."/>
            <person name="Brown C.T."/>
            <person name="Hug L.A."/>
            <person name="Sharon I."/>
            <person name="Castelle C.J."/>
            <person name="Probst A.J."/>
            <person name="Thomas B.C."/>
            <person name="Singh A."/>
            <person name="Wilkins M.J."/>
            <person name="Karaoz U."/>
            <person name="Brodie E.L."/>
            <person name="Williams K.H."/>
            <person name="Hubbard S.S."/>
            <person name="Banfield J.F."/>
        </authorList>
    </citation>
    <scope>NUCLEOTIDE SEQUENCE [LARGE SCALE GENOMIC DNA]</scope>
</reference>
<dbReference type="InterPro" id="IPR008969">
    <property type="entry name" value="CarboxyPept-like_regulatory"/>
</dbReference>
<accession>A0A1G1WAE4</accession>
<dbReference type="SUPFAM" id="SSF49464">
    <property type="entry name" value="Carboxypeptidase regulatory domain-like"/>
    <property type="match status" value="2"/>
</dbReference>
<feature type="transmembrane region" description="Helical" evidence="1">
    <location>
        <begin position="248"/>
        <end position="265"/>
    </location>
</feature>
<dbReference type="AlphaFoldDB" id="A0A1G1WAE4"/>
<keyword evidence="1" id="KW-0472">Membrane</keyword>